<comment type="caution">
    <text evidence="2">The sequence shown here is derived from an EMBL/GenBank/DDBJ whole genome shotgun (WGS) entry which is preliminary data.</text>
</comment>
<feature type="non-terminal residue" evidence="2">
    <location>
        <position position="116"/>
    </location>
</feature>
<evidence type="ECO:0000313" key="2">
    <source>
        <dbReference type="EMBL" id="KAI3942431.1"/>
    </source>
</evidence>
<proteinExistence type="predicted"/>
<keyword evidence="3" id="KW-1185">Reference proteome</keyword>
<keyword evidence="1" id="KW-0732">Signal</keyword>
<reference evidence="2" key="1">
    <citation type="submission" date="2022-04" db="EMBL/GenBank/DDBJ databases">
        <title>A functionally conserved STORR gene fusion in Papaver species that diverged 16.8 million years ago.</title>
        <authorList>
            <person name="Catania T."/>
        </authorList>
    </citation>
    <scope>NUCLEOTIDE SEQUENCE</scope>
    <source>
        <strain evidence="2">S-188037</strain>
    </source>
</reference>
<dbReference type="Proteomes" id="UP001202328">
    <property type="component" value="Unassembled WGS sequence"/>
</dbReference>
<gene>
    <name evidence="2" type="ORF">MKW98_013083</name>
</gene>
<dbReference type="AlphaFoldDB" id="A0AAD4XS89"/>
<evidence type="ECO:0008006" key="4">
    <source>
        <dbReference type="Google" id="ProtNLM"/>
    </source>
</evidence>
<name>A0AAD4XS89_9MAGN</name>
<evidence type="ECO:0000256" key="1">
    <source>
        <dbReference type="SAM" id="SignalP"/>
    </source>
</evidence>
<dbReference type="EMBL" id="JAJJMB010004648">
    <property type="protein sequence ID" value="KAI3942431.1"/>
    <property type="molecule type" value="Genomic_DNA"/>
</dbReference>
<protein>
    <recommendedName>
        <fullName evidence="4">Secreted protein</fullName>
    </recommendedName>
</protein>
<organism evidence="2 3">
    <name type="scientific">Papaver atlanticum</name>
    <dbReference type="NCBI Taxonomy" id="357466"/>
    <lineage>
        <taxon>Eukaryota</taxon>
        <taxon>Viridiplantae</taxon>
        <taxon>Streptophyta</taxon>
        <taxon>Embryophyta</taxon>
        <taxon>Tracheophyta</taxon>
        <taxon>Spermatophyta</taxon>
        <taxon>Magnoliopsida</taxon>
        <taxon>Ranunculales</taxon>
        <taxon>Papaveraceae</taxon>
        <taxon>Papaveroideae</taxon>
        <taxon>Papaver</taxon>
    </lineage>
</organism>
<evidence type="ECO:0000313" key="3">
    <source>
        <dbReference type="Proteomes" id="UP001202328"/>
    </source>
</evidence>
<feature type="chain" id="PRO_5042084318" description="Secreted protein" evidence="1">
    <location>
        <begin position="22"/>
        <end position="116"/>
    </location>
</feature>
<sequence>MLALHIGYSLGFFCLLTPVDQRFCTLQLPLLLKGTLVSPPDKFVPIQSNSCSKKTDLGLNISLLREKTPFLYTISLSSMHMGIKLIRYLKSFKVSGTSKMVGWHTASPIVAGVGAH</sequence>
<accession>A0AAD4XS89</accession>
<feature type="signal peptide" evidence="1">
    <location>
        <begin position="1"/>
        <end position="21"/>
    </location>
</feature>